<evidence type="ECO:0000256" key="6">
    <source>
        <dbReference type="ARBA" id="ARBA00023136"/>
    </source>
</evidence>
<evidence type="ECO:0000256" key="5">
    <source>
        <dbReference type="ARBA" id="ARBA00022989"/>
    </source>
</evidence>
<evidence type="ECO:0000256" key="4">
    <source>
        <dbReference type="ARBA" id="ARBA00022729"/>
    </source>
</evidence>
<comment type="caution">
    <text evidence="9">The sequence shown here is derived from an EMBL/GenBank/DDBJ whole genome shotgun (WGS) entry which is preliminary data.</text>
</comment>
<dbReference type="PANTHER" id="PTHR22811">
    <property type="entry name" value="TRANSMEMBRANE EMP24 DOMAIN-CONTAINING PROTEIN"/>
    <property type="match status" value="1"/>
</dbReference>
<gene>
    <name evidence="9" type="ORF">CAUJ_LOCUS13433</name>
</gene>
<feature type="domain" description="GOLD" evidence="8">
    <location>
        <begin position="12"/>
        <end position="75"/>
    </location>
</feature>
<evidence type="ECO:0000313" key="10">
    <source>
        <dbReference type="Proteomes" id="UP000835052"/>
    </source>
</evidence>
<dbReference type="Proteomes" id="UP000835052">
    <property type="component" value="Unassembled WGS sequence"/>
</dbReference>
<keyword evidence="5 7" id="KW-1133">Transmembrane helix</keyword>
<feature type="transmembrane region" description="Helical" evidence="7">
    <location>
        <begin position="48"/>
        <end position="70"/>
    </location>
</feature>
<dbReference type="EMBL" id="CAJGYM010000096">
    <property type="protein sequence ID" value="CAD6197524.1"/>
    <property type="molecule type" value="Genomic_DNA"/>
</dbReference>
<dbReference type="AlphaFoldDB" id="A0A8S1HNE9"/>
<protein>
    <recommendedName>
        <fullName evidence="8">GOLD domain-containing protein</fullName>
    </recommendedName>
</protein>
<dbReference type="OrthoDB" id="5830991at2759"/>
<evidence type="ECO:0000256" key="7">
    <source>
        <dbReference type="SAM" id="Phobius"/>
    </source>
</evidence>
<organism evidence="9 10">
    <name type="scientific">Caenorhabditis auriculariae</name>
    <dbReference type="NCBI Taxonomy" id="2777116"/>
    <lineage>
        <taxon>Eukaryota</taxon>
        <taxon>Metazoa</taxon>
        <taxon>Ecdysozoa</taxon>
        <taxon>Nematoda</taxon>
        <taxon>Chromadorea</taxon>
        <taxon>Rhabditida</taxon>
        <taxon>Rhabditina</taxon>
        <taxon>Rhabditomorpha</taxon>
        <taxon>Rhabditoidea</taxon>
        <taxon>Rhabditidae</taxon>
        <taxon>Peloderinae</taxon>
        <taxon>Caenorhabditis</taxon>
    </lineage>
</organism>
<evidence type="ECO:0000313" key="9">
    <source>
        <dbReference type="EMBL" id="CAD6197524.1"/>
    </source>
</evidence>
<comment type="subcellular location">
    <subcellularLocation>
        <location evidence="1">Membrane</location>
        <topology evidence="1">Single-pass type I membrane protein</topology>
    </subcellularLocation>
</comment>
<accession>A0A8S1HNE9</accession>
<evidence type="ECO:0000256" key="3">
    <source>
        <dbReference type="ARBA" id="ARBA00022692"/>
    </source>
</evidence>
<name>A0A8S1HNE9_9PELO</name>
<dbReference type="GO" id="GO:0016020">
    <property type="term" value="C:membrane"/>
    <property type="evidence" value="ECO:0007669"/>
    <property type="project" value="UniProtKB-SubCell"/>
</dbReference>
<dbReference type="Pfam" id="PF01105">
    <property type="entry name" value="EMP24_GP25L"/>
    <property type="match status" value="1"/>
</dbReference>
<evidence type="ECO:0000256" key="2">
    <source>
        <dbReference type="ARBA" id="ARBA00007104"/>
    </source>
</evidence>
<keyword evidence="6 7" id="KW-0472">Membrane</keyword>
<keyword evidence="3 7" id="KW-0812">Transmembrane</keyword>
<keyword evidence="10" id="KW-1185">Reference proteome</keyword>
<comment type="similarity">
    <text evidence="2">Belongs to the EMP24/GP25L family.</text>
</comment>
<reference evidence="9" key="1">
    <citation type="submission" date="2020-10" db="EMBL/GenBank/DDBJ databases">
        <authorList>
            <person name="Kikuchi T."/>
        </authorList>
    </citation>
    <scope>NUCLEOTIDE SEQUENCE</scope>
    <source>
        <strain evidence="9">NKZ352</strain>
    </source>
</reference>
<sequence>MNILEEIIEKASANRVKNHLNKIEYHQALMRAYEARDRAIMGANFDRVTFWSTVHTLVLIGIGGLQVYMIRCLFEEDSKVGKVLRKGKFD</sequence>
<keyword evidence="4" id="KW-0732">Signal</keyword>
<dbReference type="InterPro" id="IPR015720">
    <property type="entry name" value="Emp24-like"/>
</dbReference>
<evidence type="ECO:0000256" key="1">
    <source>
        <dbReference type="ARBA" id="ARBA00004479"/>
    </source>
</evidence>
<proteinExistence type="inferred from homology"/>
<evidence type="ECO:0000259" key="8">
    <source>
        <dbReference type="Pfam" id="PF01105"/>
    </source>
</evidence>
<dbReference type="InterPro" id="IPR009038">
    <property type="entry name" value="GOLD_dom"/>
</dbReference>